<gene>
    <name evidence="2" type="primary">nrf-6_20</name>
    <name evidence="2" type="ORF">AVEN_122276_1</name>
</gene>
<feature type="transmembrane region" description="Helical" evidence="1">
    <location>
        <begin position="164"/>
        <end position="186"/>
    </location>
</feature>
<accession>A0A4Y2QDJ9</accession>
<keyword evidence="3" id="KW-1185">Reference proteome</keyword>
<dbReference type="AlphaFoldDB" id="A0A4Y2QDJ9"/>
<feature type="transmembrane region" description="Helical" evidence="1">
    <location>
        <begin position="132"/>
        <end position="152"/>
    </location>
</feature>
<feature type="transmembrane region" description="Helical" evidence="1">
    <location>
        <begin position="54"/>
        <end position="77"/>
    </location>
</feature>
<dbReference type="Proteomes" id="UP000499080">
    <property type="component" value="Unassembled WGS sequence"/>
</dbReference>
<evidence type="ECO:0000313" key="3">
    <source>
        <dbReference type="Proteomes" id="UP000499080"/>
    </source>
</evidence>
<name>A0A4Y2QDJ9_ARAVE</name>
<feature type="non-terminal residue" evidence="2">
    <location>
        <position position="1"/>
    </location>
</feature>
<keyword evidence="1" id="KW-0812">Transmembrane</keyword>
<organism evidence="2 3">
    <name type="scientific">Araneus ventricosus</name>
    <name type="common">Orbweaver spider</name>
    <name type="synonym">Epeira ventricosa</name>
    <dbReference type="NCBI Taxonomy" id="182803"/>
    <lineage>
        <taxon>Eukaryota</taxon>
        <taxon>Metazoa</taxon>
        <taxon>Ecdysozoa</taxon>
        <taxon>Arthropoda</taxon>
        <taxon>Chelicerata</taxon>
        <taxon>Arachnida</taxon>
        <taxon>Araneae</taxon>
        <taxon>Araneomorphae</taxon>
        <taxon>Entelegynae</taxon>
        <taxon>Araneoidea</taxon>
        <taxon>Araneidae</taxon>
        <taxon>Araneus</taxon>
    </lineage>
</organism>
<dbReference type="EMBL" id="BGPR01013620">
    <property type="protein sequence ID" value="GBN61441.1"/>
    <property type="molecule type" value="Genomic_DNA"/>
</dbReference>
<sequence length="246" mass="28360">WPRLGLAVVGVFGVASVVFSFVVTYMYDMFTGPANNIDLFLKSPSLMDAKFSEYFLGLYIHPCGRYHVYAIGIFLAYFLYNRKKNTDRVVKGRYNKILFYVGAILAAIFSSLCVFGLNFFGQSLRTTLFASFYNALHHLLFSLSFAWFVYHCATGKLGFFNRMLSARILVPLSRLSYSAYLLHPILMEAYFLSLRAPFQYSHLSLVILNFGFVFVTYMIAFVVTILFGAPFINLERYFRQTQRKIQ</sequence>
<evidence type="ECO:0000256" key="1">
    <source>
        <dbReference type="SAM" id="Phobius"/>
    </source>
</evidence>
<evidence type="ECO:0000313" key="2">
    <source>
        <dbReference type="EMBL" id="GBN61441.1"/>
    </source>
</evidence>
<keyword evidence="1" id="KW-0472">Membrane</keyword>
<dbReference type="OrthoDB" id="118951at2759"/>
<proteinExistence type="predicted"/>
<dbReference type="PANTHER" id="PTHR11161">
    <property type="entry name" value="O-ACYLTRANSFERASE"/>
    <property type="match status" value="1"/>
</dbReference>
<comment type="caution">
    <text evidence="2">The sequence shown here is derived from an EMBL/GenBank/DDBJ whole genome shotgun (WGS) entry which is preliminary data.</text>
</comment>
<reference evidence="2 3" key="1">
    <citation type="journal article" date="2019" name="Sci. Rep.">
        <title>Orb-weaving spider Araneus ventricosus genome elucidates the spidroin gene catalogue.</title>
        <authorList>
            <person name="Kono N."/>
            <person name="Nakamura H."/>
            <person name="Ohtoshi R."/>
            <person name="Moran D.A.P."/>
            <person name="Shinohara A."/>
            <person name="Yoshida Y."/>
            <person name="Fujiwara M."/>
            <person name="Mori M."/>
            <person name="Tomita M."/>
            <person name="Arakawa K."/>
        </authorList>
    </citation>
    <scope>NUCLEOTIDE SEQUENCE [LARGE SCALE GENOMIC DNA]</scope>
</reference>
<feature type="transmembrane region" description="Helical" evidence="1">
    <location>
        <begin position="97"/>
        <end position="120"/>
    </location>
</feature>
<feature type="transmembrane region" description="Helical" evidence="1">
    <location>
        <begin position="206"/>
        <end position="234"/>
    </location>
</feature>
<protein>
    <submittedName>
        <fullName evidence="2">Nose resistant to fluoxetine protein 6</fullName>
    </submittedName>
</protein>
<keyword evidence="1" id="KW-1133">Transmembrane helix</keyword>
<dbReference type="InterPro" id="IPR052728">
    <property type="entry name" value="O2_lipid_transport_reg"/>
</dbReference>
<dbReference type="PANTHER" id="PTHR11161:SF0">
    <property type="entry name" value="O-ACYLTRANSFERASE LIKE PROTEIN"/>
    <property type="match status" value="1"/>
</dbReference>